<dbReference type="PROSITE" id="PS01187">
    <property type="entry name" value="EGF_CA"/>
    <property type="match status" value="1"/>
</dbReference>
<organism evidence="9 10">
    <name type="scientific">Rhipicephalus microplus</name>
    <name type="common">Cattle tick</name>
    <name type="synonym">Boophilus microplus</name>
    <dbReference type="NCBI Taxonomy" id="6941"/>
    <lineage>
        <taxon>Eukaryota</taxon>
        <taxon>Metazoa</taxon>
        <taxon>Ecdysozoa</taxon>
        <taxon>Arthropoda</taxon>
        <taxon>Chelicerata</taxon>
        <taxon>Arachnida</taxon>
        <taxon>Acari</taxon>
        <taxon>Parasitiformes</taxon>
        <taxon>Ixodida</taxon>
        <taxon>Ixodoidea</taxon>
        <taxon>Ixodidae</taxon>
        <taxon>Rhipicephalinae</taxon>
        <taxon>Rhipicephalus</taxon>
        <taxon>Boophilus</taxon>
    </lineage>
</organism>
<keyword evidence="4" id="KW-0325">Glycoprotein</keyword>
<dbReference type="SUPFAM" id="SSF57196">
    <property type="entry name" value="EGF/Laminin"/>
    <property type="match status" value="2"/>
</dbReference>
<gene>
    <name evidence="9" type="ORF">HPB51_002365</name>
</gene>
<dbReference type="FunFam" id="2.10.25.10:FF:000010">
    <property type="entry name" value="Pro-epidermal growth factor"/>
    <property type="match status" value="1"/>
</dbReference>
<dbReference type="Pfam" id="PF00094">
    <property type="entry name" value="VWD"/>
    <property type="match status" value="1"/>
</dbReference>
<dbReference type="Pfam" id="PF14670">
    <property type="entry name" value="FXa_inhibition"/>
    <property type="match status" value="1"/>
</dbReference>
<dbReference type="Proteomes" id="UP000821866">
    <property type="component" value="Unassembled WGS sequence"/>
</dbReference>
<evidence type="ECO:0000256" key="5">
    <source>
        <dbReference type="PROSITE-ProRule" id="PRU00076"/>
    </source>
</evidence>
<dbReference type="InterPro" id="IPR001881">
    <property type="entry name" value="EGF-like_Ca-bd_dom"/>
</dbReference>
<dbReference type="InterPro" id="IPR018097">
    <property type="entry name" value="EGF_Ca-bd_CS"/>
</dbReference>
<evidence type="ECO:0000313" key="9">
    <source>
        <dbReference type="EMBL" id="KAH8024951.1"/>
    </source>
</evidence>
<evidence type="ECO:0000313" key="10">
    <source>
        <dbReference type="Proteomes" id="UP000821866"/>
    </source>
</evidence>
<feature type="domain" description="EGF-like" evidence="6">
    <location>
        <begin position="160"/>
        <end position="197"/>
    </location>
</feature>
<dbReference type="InterPro" id="IPR001759">
    <property type="entry name" value="PTX_dom"/>
</dbReference>
<dbReference type="InterPro" id="IPR001846">
    <property type="entry name" value="VWF_type-D"/>
</dbReference>
<dbReference type="PRINTS" id="PR00895">
    <property type="entry name" value="PENTAXIN"/>
</dbReference>
<evidence type="ECO:0000256" key="2">
    <source>
        <dbReference type="ARBA" id="ARBA00022737"/>
    </source>
</evidence>
<keyword evidence="3 5" id="KW-1015">Disulfide bond</keyword>
<evidence type="ECO:0000259" key="6">
    <source>
        <dbReference type="PROSITE" id="PS50026"/>
    </source>
</evidence>
<dbReference type="PROSITE" id="PS00022">
    <property type="entry name" value="EGF_1"/>
    <property type="match status" value="1"/>
</dbReference>
<dbReference type="GO" id="GO:0005509">
    <property type="term" value="F:calcium ion binding"/>
    <property type="evidence" value="ECO:0007669"/>
    <property type="project" value="InterPro"/>
</dbReference>
<accession>A0A9J6DRZ0</accession>
<evidence type="ECO:0000256" key="4">
    <source>
        <dbReference type="ARBA" id="ARBA00023180"/>
    </source>
</evidence>
<dbReference type="SMART" id="SM00179">
    <property type="entry name" value="EGF_CA"/>
    <property type="match status" value="2"/>
</dbReference>
<dbReference type="InterPro" id="IPR014853">
    <property type="entry name" value="VWF/SSPO/ZAN-like_Cys-rich_dom"/>
</dbReference>
<dbReference type="SUPFAM" id="SSF49899">
    <property type="entry name" value="Concanavalin A-like lectins/glucanases"/>
    <property type="match status" value="1"/>
</dbReference>
<dbReference type="SMART" id="SM00181">
    <property type="entry name" value="EGF"/>
    <property type="match status" value="2"/>
</dbReference>
<comment type="caution">
    <text evidence="9">The sequence shown here is derived from an EMBL/GenBank/DDBJ whole genome shotgun (WGS) entry which is preliminary data.</text>
</comment>
<dbReference type="InterPro" id="IPR000152">
    <property type="entry name" value="EGF-type_Asp/Asn_hydroxyl_site"/>
</dbReference>
<reference evidence="9" key="1">
    <citation type="journal article" date="2020" name="Cell">
        <title>Large-Scale Comparative Analyses of Tick Genomes Elucidate Their Genetic Diversity and Vector Capacities.</title>
        <authorList>
            <consortium name="Tick Genome and Microbiome Consortium (TIGMIC)"/>
            <person name="Jia N."/>
            <person name="Wang J."/>
            <person name="Shi W."/>
            <person name="Du L."/>
            <person name="Sun Y."/>
            <person name="Zhan W."/>
            <person name="Jiang J.F."/>
            <person name="Wang Q."/>
            <person name="Zhang B."/>
            <person name="Ji P."/>
            <person name="Bell-Sakyi L."/>
            <person name="Cui X.M."/>
            <person name="Yuan T.T."/>
            <person name="Jiang B.G."/>
            <person name="Yang W.F."/>
            <person name="Lam T.T."/>
            <person name="Chang Q.C."/>
            <person name="Ding S.J."/>
            <person name="Wang X.J."/>
            <person name="Zhu J.G."/>
            <person name="Ruan X.D."/>
            <person name="Zhao L."/>
            <person name="Wei J.T."/>
            <person name="Ye R.Z."/>
            <person name="Que T.C."/>
            <person name="Du C.H."/>
            <person name="Zhou Y.H."/>
            <person name="Cheng J.X."/>
            <person name="Dai P.F."/>
            <person name="Guo W.B."/>
            <person name="Han X.H."/>
            <person name="Huang E.J."/>
            <person name="Li L.F."/>
            <person name="Wei W."/>
            <person name="Gao Y.C."/>
            <person name="Liu J.Z."/>
            <person name="Shao H.Z."/>
            <person name="Wang X."/>
            <person name="Wang C.C."/>
            <person name="Yang T.C."/>
            <person name="Huo Q.B."/>
            <person name="Li W."/>
            <person name="Chen H.Y."/>
            <person name="Chen S.E."/>
            <person name="Zhou L.G."/>
            <person name="Ni X.B."/>
            <person name="Tian J.H."/>
            <person name="Sheng Y."/>
            <person name="Liu T."/>
            <person name="Pan Y.S."/>
            <person name="Xia L.Y."/>
            <person name="Li J."/>
            <person name="Zhao F."/>
            <person name="Cao W.C."/>
        </authorList>
    </citation>
    <scope>NUCLEOTIDE SEQUENCE</scope>
    <source>
        <strain evidence="9">Rmic-2018</strain>
    </source>
</reference>
<dbReference type="Gene3D" id="2.10.25.10">
    <property type="entry name" value="Laminin"/>
    <property type="match status" value="2"/>
</dbReference>
<feature type="disulfide bond" evidence="5">
    <location>
        <begin position="187"/>
        <end position="196"/>
    </location>
</feature>
<keyword evidence="2" id="KW-0677">Repeat</keyword>
<dbReference type="AlphaFoldDB" id="A0A9J6DRZ0"/>
<dbReference type="Pfam" id="PF08742">
    <property type="entry name" value="C8"/>
    <property type="match status" value="1"/>
</dbReference>
<dbReference type="Gene3D" id="2.60.120.200">
    <property type="match status" value="1"/>
</dbReference>
<name>A0A9J6DRZ0_RHIMP</name>
<proteinExistence type="predicted"/>
<dbReference type="InterPro" id="IPR000742">
    <property type="entry name" value="EGF"/>
</dbReference>
<dbReference type="Pfam" id="PF00354">
    <property type="entry name" value="Pentaxin"/>
    <property type="match status" value="1"/>
</dbReference>
<evidence type="ECO:0000259" key="7">
    <source>
        <dbReference type="PROSITE" id="PS51233"/>
    </source>
</evidence>
<dbReference type="PANTHER" id="PTHR11339">
    <property type="entry name" value="EXTRACELLULAR MATRIX GLYCOPROTEIN RELATED"/>
    <property type="match status" value="1"/>
</dbReference>
<keyword evidence="1 5" id="KW-0245">EGF-like domain</keyword>
<dbReference type="VEuPathDB" id="VectorBase:LOC119169575"/>
<keyword evidence="10" id="KW-1185">Reference proteome</keyword>
<dbReference type="PROSITE" id="PS00010">
    <property type="entry name" value="ASX_HYDROXYL"/>
    <property type="match status" value="1"/>
</dbReference>
<dbReference type="PROSITE" id="PS51233">
    <property type="entry name" value="VWFD"/>
    <property type="match status" value="1"/>
</dbReference>
<feature type="domain" description="VWFD" evidence="7">
    <location>
        <begin position="185"/>
        <end position="381"/>
    </location>
</feature>
<sequence>MGCYKNNRDCALRLQCVATANGTTARLLGIVRTVSGSSTGTEQEKARNYRAAGEVVFPGVLVVGQDQDDLGAAFSGIEAYSGHVAELNVWDYAMSASEIREISQACRIAGNVVSWPELRLAATNGIVSDGDWELCKGKKQAVSCHITSASLEERASCSRRVESCSTSPCKNGQSCVKRNDGSAECVCNASYEGRFCQYDVDECLIGRHNCSHVCVNMPGFYKCSCPDGMTLSDDRVTCVDTSYCTDVLSAYLVAVRVYIHCLTATLFTSGRAMVGDRQVQLPHHEDTIMTLEAGSGSEALQLRTHHGLVVTVRKDGTIVTSLPDGYTGQVCGLCGNANFDVRDDLTTKHHLRAKDTSASEFLASWSLSTPDERQHGHLKCPDKPRYVTVKVTEMCRNMRKDRGIAACFKAVQNPRPFLKMCFQHMCSCFGSAYCFCDVQAAVKLACEKHNVSLSHLPGEDCESGCPPGMEFNTCGPVVTPRCSPHNKIRMDRACRAVSVPEAKSCTKGDA</sequence>
<evidence type="ECO:0000256" key="1">
    <source>
        <dbReference type="ARBA" id="ARBA00022536"/>
    </source>
</evidence>
<evidence type="ECO:0000259" key="8">
    <source>
        <dbReference type="PROSITE" id="PS51828"/>
    </source>
</evidence>
<evidence type="ECO:0000256" key="3">
    <source>
        <dbReference type="ARBA" id="ARBA00023157"/>
    </source>
</evidence>
<dbReference type="PROSITE" id="PS51828">
    <property type="entry name" value="PTX_2"/>
    <property type="match status" value="1"/>
</dbReference>
<feature type="domain" description="Pentraxin (PTX)" evidence="8">
    <location>
        <begin position="1"/>
        <end position="135"/>
    </location>
</feature>
<dbReference type="EMBL" id="JABSTU010000007">
    <property type="protein sequence ID" value="KAH8024951.1"/>
    <property type="molecule type" value="Genomic_DNA"/>
</dbReference>
<reference evidence="9" key="2">
    <citation type="submission" date="2021-09" db="EMBL/GenBank/DDBJ databases">
        <authorList>
            <person name="Jia N."/>
            <person name="Wang J."/>
            <person name="Shi W."/>
            <person name="Du L."/>
            <person name="Sun Y."/>
            <person name="Zhan W."/>
            <person name="Jiang J."/>
            <person name="Wang Q."/>
            <person name="Zhang B."/>
            <person name="Ji P."/>
            <person name="Sakyi L.B."/>
            <person name="Cui X."/>
            <person name="Yuan T."/>
            <person name="Jiang B."/>
            <person name="Yang W."/>
            <person name="Lam T.T.-Y."/>
            <person name="Chang Q."/>
            <person name="Ding S."/>
            <person name="Wang X."/>
            <person name="Zhu J."/>
            <person name="Ruan X."/>
            <person name="Zhao L."/>
            <person name="Wei J."/>
            <person name="Que T."/>
            <person name="Du C."/>
            <person name="Cheng J."/>
            <person name="Dai P."/>
            <person name="Han X."/>
            <person name="Huang E."/>
            <person name="Gao Y."/>
            <person name="Liu J."/>
            <person name="Shao H."/>
            <person name="Ye R."/>
            <person name="Li L."/>
            <person name="Wei W."/>
            <person name="Wang X."/>
            <person name="Wang C."/>
            <person name="Huo Q."/>
            <person name="Li W."/>
            <person name="Guo W."/>
            <person name="Chen H."/>
            <person name="Chen S."/>
            <person name="Zhou L."/>
            <person name="Zhou L."/>
            <person name="Ni X."/>
            <person name="Tian J."/>
            <person name="Zhou Y."/>
            <person name="Sheng Y."/>
            <person name="Liu T."/>
            <person name="Pan Y."/>
            <person name="Xia L."/>
            <person name="Li J."/>
            <person name="Zhao F."/>
            <person name="Cao W."/>
        </authorList>
    </citation>
    <scope>NUCLEOTIDE SEQUENCE</scope>
    <source>
        <strain evidence="9">Rmic-2018</strain>
        <tissue evidence="9">Larvae</tissue>
    </source>
</reference>
<protein>
    <submittedName>
        <fullName evidence="9">Uncharacterized protein</fullName>
    </submittedName>
</protein>
<dbReference type="InterPro" id="IPR013320">
    <property type="entry name" value="ConA-like_dom_sf"/>
</dbReference>
<dbReference type="InterPro" id="IPR050780">
    <property type="entry name" value="Mucin_vWF_Thrombospondin_sf"/>
</dbReference>
<dbReference type="PROSITE" id="PS50026">
    <property type="entry name" value="EGF_3"/>
    <property type="match status" value="1"/>
</dbReference>
<comment type="caution">
    <text evidence="5">Lacks conserved residue(s) required for the propagation of feature annotation.</text>
</comment>